<name>A0A031JY94_9SPHN</name>
<evidence type="ECO:0000313" key="5">
    <source>
        <dbReference type="Proteomes" id="UP000024329"/>
    </source>
</evidence>
<dbReference type="PANTHER" id="PTHR40459">
    <property type="entry name" value="CONSERVED HYPOTHETICAL ALANINE AND LEUCINE RICH PROTEIN"/>
    <property type="match status" value="1"/>
</dbReference>
<dbReference type="InterPro" id="IPR018931">
    <property type="entry name" value="DUF2520"/>
</dbReference>
<dbReference type="InterPro" id="IPR008927">
    <property type="entry name" value="6-PGluconate_DH-like_C_sf"/>
</dbReference>
<evidence type="ECO:0000259" key="1">
    <source>
        <dbReference type="Pfam" id="PF03807"/>
    </source>
</evidence>
<dbReference type="SUPFAM" id="SSF51735">
    <property type="entry name" value="NAD(P)-binding Rossmann-fold domains"/>
    <property type="match status" value="1"/>
</dbReference>
<dbReference type="eggNOG" id="COG5495">
    <property type="taxonomic scope" value="Bacteria"/>
</dbReference>
<dbReference type="PANTHER" id="PTHR40459:SF1">
    <property type="entry name" value="CONSERVED HYPOTHETICAL ALANINE AND LEUCINE RICH PROTEIN"/>
    <property type="match status" value="1"/>
</dbReference>
<dbReference type="InterPro" id="IPR037108">
    <property type="entry name" value="TM1727-like_C_sf"/>
</dbReference>
<feature type="domain" description="DUF2520" evidence="2">
    <location>
        <begin position="143"/>
        <end position="268"/>
    </location>
</feature>
<evidence type="ECO:0000313" key="3">
    <source>
        <dbReference type="EMBL" id="AOR79074.1"/>
    </source>
</evidence>
<evidence type="ECO:0000313" key="4">
    <source>
        <dbReference type="EMBL" id="EZP82726.1"/>
    </source>
</evidence>
<dbReference type="PATRIC" id="fig|158500.4.peg.1688"/>
<gene>
    <name evidence="3" type="ORF">BES08_19470</name>
    <name evidence="4" type="ORF">BV97_01650</name>
</gene>
<dbReference type="Proteomes" id="UP000094626">
    <property type="component" value="Plasmid pSA1"/>
</dbReference>
<accession>A0A031JY94</accession>
<feature type="domain" description="Pyrroline-5-carboxylate reductase catalytic N-terminal" evidence="1">
    <location>
        <begin position="9"/>
        <end position="93"/>
    </location>
</feature>
<dbReference type="RefSeq" id="WP_008832396.1">
    <property type="nucleotide sequence ID" value="NZ_CP017076.1"/>
</dbReference>
<dbReference type="Proteomes" id="UP000024329">
    <property type="component" value="Unassembled WGS sequence"/>
</dbReference>
<evidence type="ECO:0000313" key="6">
    <source>
        <dbReference type="Proteomes" id="UP000094626"/>
    </source>
</evidence>
<dbReference type="InterPro" id="IPR028939">
    <property type="entry name" value="P5C_Rdtase_cat_N"/>
</dbReference>
<reference evidence="3" key="2">
    <citation type="submission" date="2016-08" db="EMBL/GenBank/DDBJ databases">
        <authorList>
            <person name="Seilhamer J.J."/>
        </authorList>
    </citation>
    <scope>NUCLEOTIDE SEQUENCE [LARGE SCALE GENOMIC DNA]</scope>
    <source>
        <strain evidence="3">SA1</strain>
        <plasmid evidence="3">pSA1</plasmid>
    </source>
</reference>
<sequence>MTVTPIAERIGIVGTGRVAQAFALGLRDHSRSQLLLWGRNPTRAVQAARHIERCVIADSLSTLAATCDLIVIAVADDAIEMVAAEMARESLPGAPFVCHLSGGSGTAPLSCLQAIGARTAAVHPAMTFTGEPQIEVERMAAAHFAVTGSSPAATVTGMTLVRALGGVAVEVTDADRPLYHAALCHGANHLVTLIAGAGDALKLAGIAAPGAFLAPLVRAALENSLDRGLAALSGPVLRGDAGTIERHLDVIARDDPALMSPYRAMALATLDALGDRGAQERKELERLLAPGRIDFSLESGLPTDPVRE</sequence>
<reference evidence="6" key="3">
    <citation type="journal article" date="2017" name="J. Biotechnol.">
        <title>Complete genome sequence of Novosphingobium resinovorum SA1, a versatile xenobiotic-degrading bacterium capable of utilizing sulfanilic acid.</title>
        <authorList>
            <person name="Hegedus B."/>
            <person name="Kos P.B."/>
            <person name="Balint B."/>
            <person name="Maroti G."/>
            <person name="Gan H.M."/>
            <person name="Perei K."/>
            <person name="Rakhely G."/>
        </authorList>
    </citation>
    <scope>NUCLEOTIDE SEQUENCE [LARGE SCALE GENOMIC DNA]</scope>
    <source>
        <strain evidence="6">SA1</strain>
    </source>
</reference>
<dbReference type="OrthoDB" id="8650434at2"/>
<protein>
    <submittedName>
        <fullName evidence="3 4">Cytoplasmic protein</fullName>
    </submittedName>
</protein>
<dbReference type="Pfam" id="PF03807">
    <property type="entry name" value="F420_oxidored"/>
    <property type="match status" value="1"/>
</dbReference>
<dbReference type="EMBL" id="CP017076">
    <property type="protein sequence ID" value="AOR79074.1"/>
    <property type="molecule type" value="Genomic_DNA"/>
</dbReference>
<keyword evidence="3" id="KW-0614">Plasmid</keyword>
<organism evidence="4 5">
    <name type="scientific">Novosphingobium resinovorum</name>
    <dbReference type="NCBI Taxonomy" id="158500"/>
    <lineage>
        <taxon>Bacteria</taxon>
        <taxon>Pseudomonadati</taxon>
        <taxon>Pseudomonadota</taxon>
        <taxon>Alphaproteobacteria</taxon>
        <taxon>Sphingomonadales</taxon>
        <taxon>Sphingomonadaceae</taxon>
        <taxon>Novosphingobium</taxon>
    </lineage>
</organism>
<dbReference type="EMBL" id="JFYZ01000005">
    <property type="protein sequence ID" value="EZP82726.1"/>
    <property type="molecule type" value="Genomic_DNA"/>
</dbReference>
<dbReference type="SUPFAM" id="SSF48179">
    <property type="entry name" value="6-phosphogluconate dehydrogenase C-terminal domain-like"/>
    <property type="match status" value="1"/>
</dbReference>
<proteinExistence type="predicted"/>
<dbReference type="Pfam" id="PF10728">
    <property type="entry name" value="DUF2520"/>
    <property type="match status" value="1"/>
</dbReference>
<geneLocation type="plasmid" evidence="3 6">
    <name>pSA1</name>
</geneLocation>
<dbReference type="AlphaFoldDB" id="A0A031JY94"/>
<evidence type="ECO:0000259" key="2">
    <source>
        <dbReference type="Pfam" id="PF10728"/>
    </source>
</evidence>
<dbReference type="Gene3D" id="3.40.50.720">
    <property type="entry name" value="NAD(P)-binding Rossmann-like Domain"/>
    <property type="match status" value="1"/>
</dbReference>
<keyword evidence="6" id="KW-1185">Reference proteome</keyword>
<reference evidence="4 5" key="1">
    <citation type="submission" date="2014-03" db="EMBL/GenBank/DDBJ databases">
        <title>Whole genome sequence of Novosphingobium resinovorum KF1.</title>
        <authorList>
            <person name="Gan H.M."/>
            <person name="Gan H.Y."/>
            <person name="Chew T.H."/>
            <person name="Savka M.A."/>
        </authorList>
    </citation>
    <scope>NUCLEOTIDE SEQUENCE [LARGE SCALE GENOMIC DNA]</scope>
    <source>
        <strain evidence="4 5">KF1</strain>
    </source>
</reference>
<dbReference type="KEGG" id="nre:BES08_19470"/>
<dbReference type="Gene3D" id="1.10.1040.20">
    <property type="entry name" value="ProC-like, C-terminal domain"/>
    <property type="match status" value="1"/>
</dbReference>
<dbReference type="InterPro" id="IPR036291">
    <property type="entry name" value="NAD(P)-bd_dom_sf"/>
</dbReference>